<name>A0A7C4XS59_9BACT</name>
<dbReference type="PROSITE" id="PS51257">
    <property type="entry name" value="PROKAR_LIPOPROTEIN"/>
    <property type="match status" value="1"/>
</dbReference>
<sequence>MKRKVLTGIVGVILLIGLLSCATFTQNTYKSLFVAGVSYDTAMKSIASLQAQGKITAEQRAEINKYANVYYVSYQTAVEAFIFYEKNKTETAKQAVINALATVMLKWSEFAGYVNRIVPNTLPEKLEVK</sequence>
<organism evidence="1">
    <name type="scientific">Caldisericum exile</name>
    <dbReference type="NCBI Taxonomy" id="693075"/>
    <lineage>
        <taxon>Bacteria</taxon>
        <taxon>Pseudomonadati</taxon>
        <taxon>Caldisericota/Cryosericota group</taxon>
        <taxon>Caldisericota</taxon>
        <taxon>Caldisericia</taxon>
        <taxon>Caldisericales</taxon>
        <taxon>Caldisericaceae</taxon>
        <taxon>Caldisericum</taxon>
    </lineage>
</organism>
<dbReference type="EMBL" id="DTHV01000014">
    <property type="protein sequence ID" value="HGW59896.1"/>
    <property type="molecule type" value="Genomic_DNA"/>
</dbReference>
<proteinExistence type="predicted"/>
<accession>A0A7C4XS59</accession>
<gene>
    <name evidence="1" type="ORF">ENV82_00410</name>
</gene>
<dbReference type="AlphaFoldDB" id="A0A7C4XS59"/>
<comment type="caution">
    <text evidence="1">The sequence shown here is derived from an EMBL/GenBank/DDBJ whole genome shotgun (WGS) entry which is preliminary data.</text>
</comment>
<evidence type="ECO:0000313" key="1">
    <source>
        <dbReference type="EMBL" id="HGW59896.1"/>
    </source>
</evidence>
<reference evidence="1" key="1">
    <citation type="journal article" date="2020" name="mSystems">
        <title>Genome- and Community-Level Interaction Insights into Carbon Utilization and Element Cycling Functions of Hydrothermarchaeota in Hydrothermal Sediment.</title>
        <authorList>
            <person name="Zhou Z."/>
            <person name="Liu Y."/>
            <person name="Xu W."/>
            <person name="Pan J."/>
            <person name="Luo Z.H."/>
            <person name="Li M."/>
        </authorList>
    </citation>
    <scope>NUCLEOTIDE SEQUENCE [LARGE SCALE GENOMIC DNA]</scope>
    <source>
        <strain evidence="1">SpSt-794</strain>
    </source>
</reference>
<protein>
    <submittedName>
        <fullName evidence="1">Uncharacterized protein</fullName>
    </submittedName>
</protein>